<dbReference type="EMBL" id="JARKIF010000013">
    <property type="protein sequence ID" value="KAJ7624779.1"/>
    <property type="molecule type" value="Genomic_DNA"/>
</dbReference>
<comment type="caution">
    <text evidence="3">The sequence shown here is derived from an EMBL/GenBank/DDBJ whole genome shotgun (WGS) entry which is preliminary data.</text>
</comment>
<reference evidence="3" key="1">
    <citation type="submission" date="2023-03" db="EMBL/GenBank/DDBJ databases">
        <title>Massive genome expansion in bonnet fungi (Mycena s.s.) driven by repeated elements and novel gene families across ecological guilds.</title>
        <authorList>
            <consortium name="Lawrence Berkeley National Laboratory"/>
            <person name="Harder C.B."/>
            <person name="Miyauchi S."/>
            <person name="Viragh M."/>
            <person name="Kuo A."/>
            <person name="Thoen E."/>
            <person name="Andreopoulos B."/>
            <person name="Lu D."/>
            <person name="Skrede I."/>
            <person name="Drula E."/>
            <person name="Henrissat B."/>
            <person name="Morin E."/>
            <person name="Kohler A."/>
            <person name="Barry K."/>
            <person name="LaButti K."/>
            <person name="Morin E."/>
            <person name="Salamov A."/>
            <person name="Lipzen A."/>
            <person name="Mereny Z."/>
            <person name="Hegedus B."/>
            <person name="Baldrian P."/>
            <person name="Stursova M."/>
            <person name="Weitz H."/>
            <person name="Taylor A."/>
            <person name="Grigoriev I.V."/>
            <person name="Nagy L.G."/>
            <person name="Martin F."/>
            <person name="Kauserud H."/>
        </authorList>
    </citation>
    <scope>NUCLEOTIDE SEQUENCE</scope>
    <source>
        <strain evidence="3">9284</strain>
    </source>
</reference>
<gene>
    <name evidence="1" type="ORF">FB45DRAFT_1036475</name>
    <name evidence="3" type="ORF">FB45DRAFT_1054409</name>
    <name evidence="2" type="ORF">FB45DRAFT_1060959</name>
</gene>
<proteinExistence type="predicted"/>
<evidence type="ECO:0000313" key="2">
    <source>
        <dbReference type="EMBL" id="KAJ7624779.1"/>
    </source>
</evidence>
<dbReference type="EMBL" id="JARKIF010000028">
    <property type="protein sequence ID" value="KAJ7613546.1"/>
    <property type="molecule type" value="Genomic_DNA"/>
</dbReference>
<dbReference type="EMBL" id="JARKIF010000004">
    <property type="protein sequence ID" value="KAJ7642076.1"/>
    <property type="molecule type" value="Genomic_DNA"/>
</dbReference>
<dbReference type="Proteomes" id="UP001221142">
    <property type="component" value="Unassembled WGS sequence"/>
</dbReference>
<evidence type="ECO:0000313" key="4">
    <source>
        <dbReference type="Proteomes" id="UP001221142"/>
    </source>
</evidence>
<evidence type="ECO:0000313" key="3">
    <source>
        <dbReference type="EMBL" id="KAJ7642076.1"/>
    </source>
</evidence>
<sequence>MELKQSLKNVESALDALKTSTFSLAKSGVTSAGIQTHHNVESGDTRRSEAGGDISVAGTLCTYCIHLQVIHGRATIPLDDRPTA</sequence>
<keyword evidence="4" id="KW-1185">Reference proteome</keyword>
<dbReference type="AlphaFoldDB" id="A0AAD7FTH1"/>
<protein>
    <submittedName>
        <fullName evidence="3">Uncharacterized protein</fullName>
    </submittedName>
</protein>
<name>A0AAD7FTH1_9AGAR</name>
<organism evidence="3 4">
    <name type="scientific">Roridomyces roridus</name>
    <dbReference type="NCBI Taxonomy" id="1738132"/>
    <lineage>
        <taxon>Eukaryota</taxon>
        <taxon>Fungi</taxon>
        <taxon>Dikarya</taxon>
        <taxon>Basidiomycota</taxon>
        <taxon>Agaricomycotina</taxon>
        <taxon>Agaricomycetes</taxon>
        <taxon>Agaricomycetidae</taxon>
        <taxon>Agaricales</taxon>
        <taxon>Marasmiineae</taxon>
        <taxon>Mycenaceae</taxon>
        <taxon>Roridomyces</taxon>
    </lineage>
</organism>
<evidence type="ECO:0000313" key="1">
    <source>
        <dbReference type="EMBL" id="KAJ7613546.1"/>
    </source>
</evidence>
<accession>A0AAD7FTH1</accession>